<reference evidence="8 9" key="1">
    <citation type="submission" date="2019-02" db="EMBL/GenBank/DDBJ databases">
        <title>Genome sequencing of the rare red list fungi Phellinidium pouzarii.</title>
        <authorList>
            <person name="Buettner E."/>
            <person name="Kellner H."/>
        </authorList>
    </citation>
    <scope>NUCLEOTIDE SEQUENCE [LARGE SCALE GENOMIC DNA]</scope>
    <source>
        <strain evidence="8 9">DSM 108285</strain>
    </source>
</reference>
<dbReference type="InterPro" id="IPR011989">
    <property type="entry name" value="ARM-like"/>
</dbReference>
<evidence type="ECO:0000256" key="5">
    <source>
        <dbReference type="RuleBase" id="RU368021"/>
    </source>
</evidence>
<feature type="region of interest" description="Disordered" evidence="6">
    <location>
        <begin position="759"/>
        <end position="819"/>
    </location>
</feature>
<keyword evidence="5" id="KW-0698">rRNA processing</keyword>
<evidence type="ECO:0000259" key="7">
    <source>
        <dbReference type="Pfam" id="PF12333"/>
    </source>
</evidence>
<keyword evidence="5" id="KW-0690">Ribosome biogenesis</keyword>
<evidence type="ECO:0000256" key="6">
    <source>
        <dbReference type="SAM" id="MobiDB-lite"/>
    </source>
</evidence>
<gene>
    <name evidence="8" type="ORF">EW145_g1260</name>
</gene>
<dbReference type="Pfam" id="PF12333">
    <property type="entry name" value="Ipi1_N"/>
    <property type="match status" value="1"/>
</dbReference>
<evidence type="ECO:0000256" key="2">
    <source>
        <dbReference type="ARBA" id="ARBA00004123"/>
    </source>
</evidence>
<feature type="compositionally biased region" description="Low complexity" evidence="6">
    <location>
        <begin position="782"/>
        <end position="802"/>
    </location>
</feature>
<comment type="subunit">
    <text evidence="5">Component of the RIX1 complex.</text>
</comment>
<keyword evidence="9" id="KW-1185">Reference proteome</keyword>
<name>A0A4S4LF71_9AGAM</name>
<feature type="domain" description="Pre-rRNA-processing protein Ipi1 N-terminal" evidence="7">
    <location>
        <begin position="161"/>
        <end position="277"/>
    </location>
</feature>
<dbReference type="InterPro" id="IPR024679">
    <property type="entry name" value="Ipi1_N"/>
</dbReference>
<evidence type="ECO:0000256" key="3">
    <source>
        <dbReference type="ARBA" id="ARBA00006427"/>
    </source>
</evidence>
<dbReference type="GO" id="GO:0006364">
    <property type="term" value="P:rRNA processing"/>
    <property type="evidence" value="ECO:0007669"/>
    <property type="project" value="UniProtKB-UniRule"/>
</dbReference>
<dbReference type="PANTHER" id="PTHR16056:SF2">
    <property type="entry name" value="TESTIS-EXPRESSED PROTEIN 10"/>
    <property type="match status" value="1"/>
</dbReference>
<evidence type="ECO:0000313" key="9">
    <source>
        <dbReference type="Proteomes" id="UP000308199"/>
    </source>
</evidence>
<feature type="region of interest" description="Disordered" evidence="6">
    <location>
        <begin position="1"/>
        <end position="31"/>
    </location>
</feature>
<keyword evidence="4 5" id="KW-0539">Nucleus</keyword>
<dbReference type="InterPro" id="IPR016024">
    <property type="entry name" value="ARM-type_fold"/>
</dbReference>
<dbReference type="OrthoDB" id="361362at2759"/>
<feature type="region of interest" description="Disordered" evidence="6">
    <location>
        <begin position="714"/>
        <end position="734"/>
    </location>
</feature>
<dbReference type="Gene3D" id="1.25.10.10">
    <property type="entry name" value="Leucine-rich Repeat Variant"/>
    <property type="match status" value="1"/>
</dbReference>
<protein>
    <recommendedName>
        <fullName evidence="5">Pre-rRNA-processing protein</fullName>
    </recommendedName>
</protein>
<feature type="compositionally biased region" description="Basic residues" evidence="6">
    <location>
        <begin position="1"/>
        <end position="10"/>
    </location>
</feature>
<dbReference type="PANTHER" id="PTHR16056">
    <property type="entry name" value="REGULATOR OF MICROTUBULE DYNAMICS PROTEIN"/>
    <property type="match status" value="1"/>
</dbReference>
<dbReference type="SUPFAM" id="SSF48371">
    <property type="entry name" value="ARM repeat"/>
    <property type="match status" value="1"/>
</dbReference>
<comment type="caution">
    <text evidence="8">The sequence shown here is derived from an EMBL/GenBank/DDBJ whole genome shotgun (WGS) entry which is preliminary data.</text>
</comment>
<feature type="compositionally biased region" description="Basic and acidic residues" evidence="6">
    <location>
        <begin position="808"/>
        <end position="819"/>
    </location>
</feature>
<comment type="function">
    <text evidence="1 5">Component of the RIX1 complex required for processing of ITS2 sequences from 35S pre-rRNA.</text>
</comment>
<dbReference type="EMBL" id="SGPK01000033">
    <property type="protein sequence ID" value="THH10532.1"/>
    <property type="molecule type" value="Genomic_DNA"/>
</dbReference>
<dbReference type="AlphaFoldDB" id="A0A4S4LF71"/>
<accession>A0A4S4LF71</accession>
<proteinExistence type="inferred from homology"/>
<organism evidence="8 9">
    <name type="scientific">Phellinidium pouzarii</name>
    <dbReference type="NCBI Taxonomy" id="167371"/>
    <lineage>
        <taxon>Eukaryota</taxon>
        <taxon>Fungi</taxon>
        <taxon>Dikarya</taxon>
        <taxon>Basidiomycota</taxon>
        <taxon>Agaricomycotina</taxon>
        <taxon>Agaricomycetes</taxon>
        <taxon>Hymenochaetales</taxon>
        <taxon>Hymenochaetaceae</taxon>
        <taxon>Phellinidium</taxon>
    </lineage>
</organism>
<evidence type="ECO:0000313" key="8">
    <source>
        <dbReference type="EMBL" id="THH10532.1"/>
    </source>
</evidence>
<sequence length="839" mass="91721">MTKSAKRKKERNTDFTKPKLKLGKGKQSATNAVDTSFKARSIALPQQSISVSKDASAPTTKRKLTLEDLLAHLKHYNAGIRKDALQGLRELLEEHYDLIEPNLLKLVNASARLISDEDASVRKEFHSFFSWLLPRVPRVRLLLFLGSSHSSHGVPVPVQEHLPPHASTLLLFTASAQTHIFPEIRIDAIRILDLLLEFIPDQVVSGVLDANPGGGQGSHGRKVLDGYLGLLSIGARFSEDEGKRTGSSLGAMGYSTTLITLSSASKARVLRSFSKFLLHATAHETVAQATASHPSNSTIPLWYLSPSFSSLEAFESFTKIMSVHRSSRTYEHSPCIWKPSDDLGDDDDDYAGRFPLAISDNIDTAENLSDLERIAADIDLLVNSDKHEEDLDSFGACLTASLCRTVHPVLVSTFLDCAPSVFSPTQTSPESDELELVLSLMEISRCLYGRLLRDGNATQDQKHAVHEGLETLISYMMVYFPFGENRILAQDMKAETMFQQMNLIYCELFSLHSLSAVDVDETKKLEGVNGRTAKRRKLTHHVSKASKSSLTNQGVRVQEYVIRCLHGSAAPGANGGAYPLGQTLSVQTYVALLPTLWWLLNYPANDENDPFEVLEAIVQHATKIGSGSGVKMAATQFIACLVLLQSERSYRGILRIGRSSPESSQTVFILLVFLRISQRRSWLNDAGILPALCTRLQPFFTTQHAARGELRGPYARLNKPPAEAQSPHTENEGQEFAPLKRLALDVAATLVLGFPSPSAPLNLPPRTNAEGRARKAEGRVGAGSEASAASARGAGSTATAGVPGFSKSEYESREGLRRAVEKAVVGTAEEAYWRGVSGR</sequence>
<dbReference type="Proteomes" id="UP000308199">
    <property type="component" value="Unassembled WGS sequence"/>
</dbReference>
<feature type="compositionally biased region" description="Basic and acidic residues" evidence="6">
    <location>
        <begin position="769"/>
        <end position="778"/>
    </location>
</feature>
<evidence type="ECO:0000256" key="4">
    <source>
        <dbReference type="ARBA" id="ARBA00023242"/>
    </source>
</evidence>
<evidence type="ECO:0000256" key="1">
    <source>
        <dbReference type="ARBA" id="ARBA00002355"/>
    </source>
</evidence>
<dbReference type="GO" id="GO:0120330">
    <property type="term" value="C:rixosome complex"/>
    <property type="evidence" value="ECO:0007669"/>
    <property type="project" value="UniProtKB-UniRule"/>
</dbReference>
<dbReference type="GO" id="GO:0005634">
    <property type="term" value="C:nucleus"/>
    <property type="evidence" value="ECO:0007669"/>
    <property type="project" value="UniProtKB-SubCell"/>
</dbReference>
<comment type="similarity">
    <text evidence="3 5">Belongs to the IPI1/TEX10 family.</text>
</comment>
<comment type="subcellular location">
    <subcellularLocation>
        <location evidence="2 5">Nucleus</location>
    </subcellularLocation>
</comment>